<dbReference type="OrthoDB" id="407410at2759"/>
<keyword evidence="5 7" id="KW-0472">Membrane</keyword>
<dbReference type="GO" id="GO:0016020">
    <property type="term" value="C:membrane"/>
    <property type="evidence" value="ECO:0007669"/>
    <property type="project" value="UniProtKB-SubCell"/>
</dbReference>
<evidence type="ECO:0000256" key="4">
    <source>
        <dbReference type="ARBA" id="ARBA00022989"/>
    </source>
</evidence>
<name>A0A8J5Q7W3_9ASCO</name>
<feature type="transmembrane region" description="Helical" evidence="7">
    <location>
        <begin position="507"/>
        <end position="524"/>
    </location>
</feature>
<evidence type="ECO:0000259" key="9">
    <source>
        <dbReference type="Pfam" id="PF01699"/>
    </source>
</evidence>
<feature type="transmembrane region" description="Helical" evidence="7">
    <location>
        <begin position="206"/>
        <end position="226"/>
    </location>
</feature>
<feature type="region of interest" description="Disordered" evidence="6">
    <location>
        <begin position="274"/>
        <end position="371"/>
    </location>
</feature>
<dbReference type="Pfam" id="PF01699">
    <property type="entry name" value="Na_Ca_ex"/>
    <property type="match status" value="2"/>
</dbReference>
<reference evidence="10 11" key="1">
    <citation type="journal article" date="2021" name="DNA Res.">
        <title>Genome analysis of Candida subhashii reveals its hybrid nature and dual mitochondrial genome conformations.</title>
        <authorList>
            <person name="Mixao V."/>
            <person name="Hegedusova E."/>
            <person name="Saus E."/>
            <person name="Pryszcz L.P."/>
            <person name="Cillingova A."/>
            <person name="Nosek J."/>
            <person name="Gabaldon T."/>
        </authorList>
    </citation>
    <scope>NUCLEOTIDE SEQUENCE [LARGE SCALE GENOMIC DNA]</scope>
    <source>
        <strain evidence="10 11">CBS 10753</strain>
    </source>
</reference>
<dbReference type="PANTHER" id="PTHR12266:SF0">
    <property type="entry name" value="MITOCHONDRIAL SODIUM_CALCIUM EXCHANGER PROTEIN"/>
    <property type="match status" value="1"/>
</dbReference>
<dbReference type="AlphaFoldDB" id="A0A8J5Q7W3"/>
<dbReference type="PANTHER" id="PTHR12266">
    <property type="entry name" value="NA+/CA2+ K+ INDEPENDENT EXCHANGER"/>
    <property type="match status" value="1"/>
</dbReference>
<dbReference type="InterPro" id="IPR004837">
    <property type="entry name" value="NaCa_Exmemb"/>
</dbReference>
<feature type="transmembrane region" description="Helical" evidence="7">
    <location>
        <begin position="442"/>
        <end position="462"/>
    </location>
</feature>
<feature type="transmembrane region" description="Helical" evidence="7">
    <location>
        <begin position="181"/>
        <end position="200"/>
    </location>
</feature>
<feature type="domain" description="Sodium/calcium exchanger membrane region" evidence="9">
    <location>
        <begin position="85"/>
        <end position="224"/>
    </location>
</feature>
<evidence type="ECO:0000256" key="3">
    <source>
        <dbReference type="ARBA" id="ARBA00022692"/>
    </source>
</evidence>
<protein>
    <recommendedName>
        <fullName evidence="9">Sodium/calcium exchanger membrane region domain-containing protein</fullName>
    </recommendedName>
</protein>
<keyword evidence="3 7" id="KW-0812">Transmembrane</keyword>
<evidence type="ECO:0000313" key="11">
    <source>
        <dbReference type="Proteomes" id="UP000694255"/>
    </source>
</evidence>
<dbReference type="GO" id="GO:0008324">
    <property type="term" value="F:monoatomic cation transmembrane transporter activity"/>
    <property type="evidence" value="ECO:0007669"/>
    <property type="project" value="TreeGrafter"/>
</dbReference>
<evidence type="ECO:0000256" key="8">
    <source>
        <dbReference type="SAM" id="SignalP"/>
    </source>
</evidence>
<feature type="signal peptide" evidence="8">
    <location>
        <begin position="1"/>
        <end position="19"/>
    </location>
</feature>
<proteinExistence type="predicted"/>
<feature type="transmembrane region" description="Helical" evidence="7">
    <location>
        <begin position="536"/>
        <end position="560"/>
    </location>
</feature>
<comment type="subcellular location">
    <subcellularLocation>
        <location evidence="1">Membrane</location>
        <topology evidence="1">Multi-pass membrane protein</topology>
    </subcellularLocation>
</comment>
<organism evidence="10 11">
    <name type="scientific">[Candida] subhashii</name>
    <dbReference type="NCBI Taxonomy" id="561895"/>
    <lineage>
        <taxon>Eukaryota</taxon>
        <taxon>Fungi</taxon>
        <taxon>Dikarya</taxon>
        <taxon>Ascomycota</taxon>
        <taxon>Saccharomycotina</taxon>
        <taxon>Pichiomycetes</taxon>
        <taxon>Debaryomycetaceae</taxon>
        <taxon>Spathaspora</taxon>
    </lineage>
</organism>
<keyword evidence="2" id="KW-0813">Transport</keyword>
<sequence>MKLSRRILVSTLLIAITLAAKSAPLDDPDSKQCYIPKLTGDNCRYIRKHCDSSYFTLSAWYYCSSSSYPWELALGGLSLIILSLLTLILVSLSILVSNYLFRDLNELTKILGINNQILSFILVPLTNSFPDLINYFVALDSNSADLVIGQIVGSIAIMFTVIIGLICIFGHNFIVEQPRLLTIDLAWVLIIITLFSIILSDGKITLVESVIMLTTYVAYIIFLMLFDKDKLRDFDEELLIEHEDHQDILEQPYNIEDAMSILAARRKNNRPAIISRPSSLRTVSSPQVPRRVASPMRTSASSPVKQMARSVSSSVISPPGSQPSSQKPSPEGKPKGAYGDFLTVTYEHPDETTPLGTPSPAPEAAQEAAQEAEPQKPEKYHWIEYFFIAIEFVLFMLVPVHKDVEEDSYHWKSKFKKYWWLKYWYLIEVPLLLNFEVFNYSYWYVLPGILIYIPIVLLIVPHVKDSHIVIVITSVGIVNSLVIVSMMSIVLLQLLKNLGLIWRISDYILGLIVFSVSNSVNDLITNLTLATKINPILGINSCLGTPLLLILLGVGINGAVVTSRTKHPVKFHLTNNIIISTFALNWDIHYLHGMLL</sequence>
<comment type="caution">
    <text evidence="10">The sequence shown here is derived from an EMBL/GenBank/DDBJ whole genome shotgun (WGS) entry which is preliminary data.</text>
</comment>
<feature type="transmembrane region" description="Helical" evidence="7">
    <location>
        <begin position="72"/>
        <end position="95"/>
    </location>
</feature>
<evidence type="ECO:0000313" key="10">
    <source>
        <dbReference type="EMBL" id="KAG7662669.1"/>
    </source>
</evidence>
<evidence type="ECO:0000256" key="2">
    <source>
        <dbReference type="ARBA" id="ARBA00022448"/>
    </source>
</evidence>
<evidence type="ECO:0000256" key="5">
    <source>
        <dbReference type="ARBA" id="ARBA00023136"/>
    </source>
</evidence>
<dbReference type="Proteomes" id="UP000694255">
    <property type="component" value="Unassembled WGS sequence"/>
</dbReference>
<dbReference type="InterPro" id="IPR051359">
    <property type="entry name" value="CaCA_antiporter"/>
</dbReference>
<feature type="domain" description="Sodium/calcium exchanger membrane region" evidence="9">
    <location>
        <begin position="475"/>
        <end position="583"/>
    </location>
</feature>
<keyword evidence="8" id="KW-0732">Signal</keyword>
<feature type="compositionally biased region" description="Polar residues" evidence="6">
    <location>
        <begin position="276"/>
        <end position="287"/>
    </location>
</feature>
<gene>
    <name evidence="10" type="ORF">J8A68_003799</name>
</gene>
<dbReference type="EMBL" id="JAGSYN010000165">
    <property type="protein sequence ID" value="KAG7662669.1"/>
    <property type="molecule type" value="Genomic_DNA"/>
</dbReference>
<feature type="compositionally biased region" description="Low complexity" evidence="6">
    <location>
        <begin position="310"/>
        <end position="329"/>
    </location>
</feature>
<dbReference type="GO" id="GO:0006874">
    <property type="term" value="P:intracellular calcium ion homeostasis"/>
    <property type="evidence" value="ECO:0007669"/>
    <property type="project" value="TreeGrafter"/>
</dbReference>
<feature type="chain" id="PRO_5035309187" description="Sodium/calcium exchanger membrane region domain-containing protein" evidence="8">
    <location>
        <begin position="20"/>
        <end position="596"/>
    </location>
</feature>
<evidence type="ECO:0000256" key="7">
    <source>
        <dbReference type="SAM" id="Phobius"/>
    </source>
</evidence>
<feature type="transmembrane region" description="Helical" evidence="7">
    <location>
        <begin position="468"/>
        <end position="495"/>
    </location>
</feature>
<dbReference type="RefSeq" id="XP_049262902.1">
    <property type="nucleotide sequence ID" value="XM_049407692.1"/>
</dbReference>
<keyword evidence="4 7" id="KW-1133">Transmembrane helix</keyword>
<evidence type="ECO:0000256" key="6">
    <source>
        <dbReference type="SAM" id="MobiDB-lite"/>
    </source>
</evidence>
<feature type="transmembrane region" description="Helical" evidence="7">
    <location>
        <begin position="382"/>
        <end position="398"/>
    </location>
</feature>
<accession>A0A8J5Q7W3</accession>
<keyword evidence="11" id="KW-1185">Reference proteome</keyword>
<feature type="compositionally biased region" description="Low complexity" evidence="6">
    <location>
        <begin position="362"/>
        <end position="371"/>
    </location>
</feature>
<feature type="transmembrane region" description="Helical" evidence="7">
    <location>
        <begin position="146"/>
        <end position="169"/>
    </location>
</feature>
<evidence type="ECO:0000256" key="1">
    <source>
        <dbReference type="ARBA" id="ARBA00004141"/>
    </source>
</evidence>
<dbReference type="GeneID" id="73470599"/>